<dbReference type="GO" id="GO:1904680">
    <property type="term" value="F:peptide transmembrane transporter activity"/>
    <property type="evidence" value="ECO:0007669"/>
    <property type="project" value="TreeGrafter"/>
</dbReference>
<gene>
    <name evidence="2" type="ORF">TPE_0948</name>
</gene>
<evidence type="ECO:0000313" key="2">
    <source>
        <dbReference type="EMBL" id="AGT43444.1"/>
    </source>
</evidence>
<dbReference type="OrthoDB" id="9772924at2"/>
<dbReference type="AlphaFoldDB" id="S6A896"/>
<dbReference type="Gene3D" id="3.10.105.10">
    <property type="entry name" value="Dipeptide-binding Protein, Domain 3"/>
    <property type="match status" value="1"/>
</dbReference>
<dbReference type="Gene3D" id="3.40.190.10">
    <property type="entry name" value="Periplasmic binding protein-like II"/>
    <property type="match status" value="1"/>
</dbReference>
<organism evidence="2 3">
    <name type="scientific">Treponema pedis str. T A4</name>
    <dbReference type="NCBI Taxonomy" id="1291379"/>
    <lineage>
        <taxon>Bacteria</taxon>
        <taxon>Pseudomonadati</taxon>
        <taxon>Spirochaetota</taxon>
        <taxon>Spirochaetia</taxon>
        <taxon>Spirochaetales</taxon>
        <taxon>Treponemataceae</taxon>
        <taxon>Treponema</taxon>
    </lineage>
</organism>
<keyword evidence="3" id="KW-1185">Reference proteome</keyword>
<proteinExistence type="predicted"/>
<dbReference type="SUPFAM" id="SSF53850">
    <property type="entry name" value="Periplasmic binding protein-like II"/>
    <property type="match status" value="1"/>
</dbReference>
<dbReference type="EMBL" id="CP004120">
    <property type="protein sequence ID" value="AGT43444.1"/>
    <property type="molecule type" value="Genomic_DNA"/>
</dbReference>
<dbReference type="InterPro" id="IPR039424">
    <property type="entry name" value="SBP_5"/>
</dbReference>
<feature type="domain" description="Solute-binding protein family 5" evidence="1">
    <location>
        <begin position="68"/>
        <end position="414"/>
    </location>
</feature>
<dbReference type="PROSITE" id="PS51257">
    <property type="entry name" value="PROKAR_LIPOPROTEIN"/>
    <property type="match status" value="1"/>
</dbReference>
<dbReference type="PANTHER" id="PTHR30290">
    <property type="entry name" value="PERIPLASMIC BINDING COMPONENT OF ABC TRANSPORTER"/>
    <property type="match status" value="1"/>
</dbReference>
<reference evidence="2 3" key="1">
    <citation type="journal article" date="2013" name="PLoS ONE">
        <title>Genome-Wide Relatedness of Treponema pedis, from Gingiva and Necrotic Skin Lesions of Pigs, with the Human Oral Pathogen Treponema denticola.</title>
        <authorList>
            <person name="Svartstrom O."/>
            <person name="Mushtaq M."/>
            <person name="Pringle M."/>
            <person name="Segerman B."/>
        </authorList>
    </citation>
    <scope>NUCLEOTIDE SEQUENCE [LARGE SCALE GENOMIC DNA]</scope>
    <source>
        <strain evidence="2">T A4</strain>
    </source>
</reference>
<dbReference type="PATRIC" id="fig|1291379.3.peg.945"/>
<protein>
    <submittedName>
        <fullName evidence="2">ABC transporter substrate-binding protein</fullName>
    </submittedName>
</protein>
<evidence type="ECO:0000259" key="1">
    <source>
        <dbReference type="Pfam" id="PF00496"/>
    </source>
</evidence>
<dbReference type="HOGENOM" id="CLU_017028_7_5_12"/>
<dbReference type="InterPro" id="IPR000914">
    <property type="entry name" value="SBP_5_dom"/>
</dbReference>
<dbReference type="STRING" id="1291379.TPE_0948"/>
<accession>S6A896</accession>
<dbReference type="Pfam" id="PF00496">
    <property type="entry name" value="SBP_bac_5"/>
    <property type="match status" value="1"/>
</dbReference>
<sequence>MEVFMKRIILFLFSIAVLTLCSCTSEKKTEDENTVLKIGAVRDFKQSKEGSTLVFDTLLKVTPDYRPLPNIITEWERNDTATEYTITMRTDVRFSDGTPLTAQTVKWDIEYVAPIMWCGFSYLLKEVSVVDTAHLKITLTAPYYFLPHDLALVTAIKENGIDSAMNITDFTGTGAYILKEYNEGQSAYLVKNQSYWDKSIAYTIENVEWTVISDDTTRDLALSSGQIDVLGISEHYLSIQYPSVDDLIKVKKMSFIAEPAEAFTSLMSIGFNWKEGFCSDRELRRALEYGINRRVLVDTLFFGIPQVCGHQFNPAFIDGPQNEKPYYYDFELSKKILKEAGYSDTDNDGFIEKDGKKVILKFLISSKEDYQRDLAVFVKSELKKLGIDCEIISVAGELMKEHFKTGNYNLAIQHPWYEPIIGAVTYFGFDDKYTEYGLSYAVNKESKDAALALIESKTEEDIKMHAGALWKEQYEQCVTIPLCTSSRVAIFNPRFEGFQFNGNVYLIDLSNVKLRK</sequence>
<evidence type="ECO:0000313" key="3">
    <source>
        <dbReference type="Proteomes" id="UP000015620"/>
    </source>
</evidence>
<dbReference type="KEGG" id="tped:TPE_0948"/>
<dbReference type="Proteomes" id="UP000015620">
    <property type="component" value="Chromosome"/>
</dbReference>
<dbReference type="GO" id="GO:0015833">
    <property type="term" value="P:peptide transport"/>
    <property type="evidence" value="ECO:0007669"/>
    <property type="project" value="TreeGrafter"/>
</dbReference>
<name>S6A896_9SPIR</name>